<gene>
    <name evidence="1" type="ORF">EDF87_118106</name>
</gene>
<accession>A0A4R7UWM0</accession>
<dbReference type="EMBL" id="SOCQ01000018">
    <property type="protein sequence ID" value="TDV40910.1"/>
    <property type="molecule type" value="Genomic_DNA"/>
</dbReference>
<protein>
    <submittedName>
        <fullName evidence="1">Uncharacterized protein</fullName>
    </submittedName>
</protein>
<organism evidence="1 2">
    <name type="scientific">Pseudomonas helmanticensis</name>
    <dbReference type="NCBI Taxonomy" id="1471381"/>
    <lineage>
        <taxon>Bacteria</taxon>
        <taxon>Pseudomonadati</taxon>
        <taxon>Pseudomonadota</taxon>
        <taxon>Gammaproteobacteria</taxon>
        <taxon>Pseudomonadales</taxon>
        <taxon>Pseudomonadaceae</taxon>
        <taxon>Pseudomonas</taxon>
    </lineage>
</organism>
<sequence length="312" mass="34608">MTILVSNLKSIEDDSYDLFISSYGYESRCTAVVEKFKITASKKVALGFNFGHVLGHAKSKVFYKDAQWELTELSDDRFDAYIEHLLAESRPTKILIDISSFSRLRIAKLVWAAYNFSKINSSQLEVDVAYSVARYTAPSSDFPPITNVGPITLSLAGWPSDPSKPISCLIGLGYDEGRAIGAAEYLEAAQLWLFRPIGFDKRFLASLNKANKTLIEKTGASRVMDYRLDDPVSAYMQIHSLLWGLKSETRPLMLPFGPKIFTAITCAAAINFFPDISVWRVSSGELESPVDRVASGETALARFSCQPPQSQS</sequence>
<proteinExistence type="predicted"/>
<dbReference type="RefSeq" id="WP_134177635.1">
    <property type="nucleotide sequence ID" value="NZ_SOCQ01000018.1"/>
</dbReference>
<comment type="caution">
    <text evidence="1">The sequence shown here is derived from an EMBL/GenBank/DDBJ whole genome shotgun (WGS) entry which is preliminary data.</text>
</comment>
<dbReference type="AlphaFoldDB" id="A0A4R7UWM0"/>
<evidence type="ECO:0000313" key="1">
    <source>
        <dbReference type="EMBL" id="TDV40910.1"/>
    </source>
</evidence>
<dbReference type="Proteomes" id="UP000295804">
    <property type="component" value="Unassembled WGS sequence"/>
</dbReference>
<evidence type="ECO:0000313" key="2">
    <source>
        <dbReference type="Proteomes" id="UP000295804"/>
    </source>
</evidence>
<reference evidence="1 2" key="1">
    <citation type="submission" date="2019-03" db="EMBL/GenBank/DDBJ databases">
        <title>Genomic analyses of the natural microbiome of Caenorhabditis elegans.</title>
        <authorList>
            <person name="Samuel B."/>
        </authorList>
    </citation>
    <scope>NUCLEOTIDE SEQUENCE [LARGE SCALE GENOMIC DNA]</scope>
    <source>
        <strain evidence="1 2">BIGb0525</strain>
    </source>
</reference>
<name>A0A4R7UWM0_9PSED</name>